<name>A0A0S1MKL2_PHAPC</name>
<feature type="signal peptide" evidence="1">
    <location>
        <begin position="1"/>
        <end position="17"/>
    </location>
</feature>
<evidence type="ECO:0000313" key="2">
    <source>
        <dbReference type="EMBL" id="ALL41406.1"/>
    </source>
</evidence>
<protein>
    <recommendedName>
        <fullName evidence="3">Secreted protein</fullName>
    </recommendedName>
</protein>
<proteinExistence type="evidence at transcript level"/>
<dbReference type="AlphaFoldDB" id="A0A0S1MKL2"/>
<keyword evidence="1" id="KW-0732">Signal</keyword>
<sequence>MQFLLFELFSLQLACRAFIFEEQQATSVNVQHRDGNNIFPQIGAKG</sequence>
<reference evidence="2" key="1">
    <citation type="submission" date="2015-07" db="EMBL/GenBank/DDBJ databases">
        <title>Elucidating the P. pachyrhizi secretome and potential effectors.</title>
        <authorList>
            <person name="de Carvalho M.C.C.G."/>
            <person name="Nascimento L.C."/>
            <person name="Darben L.M."/>
            <person name="Polizel-Podanosqui A.M."/>
            <person name="Lopes-Caitar V.S."/>
            <person name="Rocha C.S."/>
            <person name="Qi M."/>
            <person name="Carazolle M."/>
            <person name="Kuwahara M.K."/>
            <person name="Pereira G.A.G."/>
            <person name="Abdelnoor R.V."/>
            <person name="Whitham S.A."/>
            <person name="Marcelino-Guimaraes F.C."/>
        </authorList>
    </citation>
    <scope>NUCLEOTIDE SEQUENCE</scope>
</reference>
<feature type="chain" id="PRO_5006589306" description="Secreted protein" evidence="1">
    <location>
        <begin position="18"/>
        <end position="46"/>
    </location>
</feature>
<organism evidence="2">
    <name type="scientific">Phakopsora pachyrhizi</name>
    <name type="common">Asian soybean rust disease fungus</name>
    <dbReference type="NCBI Taxonomy" id="170000"/>
    <lineage>
        <taxon>Eukaryota</taxon>
        <taxon>Fungi</taxon>
        <taxon>Dikarya</taxon>
        <taxon>Basidiomycota</taxon>
        <taxon>Pucciniomycotina</taxon>
        <taxon>Pucciniomycetes</taxon>
        <taxon>Pucciniales</taxon>
        <taxon>Phakopsoraceae</taxon>
        <taxon>Phakopsora</taxon>
    </lineage>
</organism>
<dbReference type="EMBL" id="KT247317">
    <property type="protein sequence ID" value="ALL41406.1"/>
    <property type="molecule type" value="mRNA"/>
</dbReference>
<accession>A0A0S1MKL2</accession>
<evidence type="ECO:0008006" key="3">
    <source>
        <dbReference type="Google" id="ProtNLM"/>
    </source>
</evidence>
<evidence type="ECO:0000256" key="1">
    <source>
        <dbReference type="SAM" id="SignalP"/>
    </source>
</evidence>